<dbReference type="AlphaFoldDB" id="A0A1T4K4H3"/>
<evidence type="ECO:0000313" key="2">
    <source>
        <dbReference type="EMBL" id="SJZ37306.1"/>
    </source>
</evidence>
<gene>
    <name evidence="2" type="ORF">SAMN02745110_00151</name>
</gene>
<dbReference type="Pfam" id="PF20202">
    <property type="entry name" value="DUF6564"/>
    <property type="match status" value="1"/>
</dbReference>
<reference evidence="2 3" key="1">
    <citation type="submission" date="2017-02" db="EMBL/GenBank/DDBJ databases">
        <authorList>
            <person name="Peterson S.W."/>
        </authorList>
    </citation>
    <scope>NUCLEOTIDE SEQUENCE [LARGE SCALE GENOMIC DNA]</scope>
    <source>
        <strain evidence="2 3">ATCC 17233</strain>
    </source>
</reference>
<evidence type="ECO:0000313" key="3">
    <source>
        <dbReference type="Proteomes" id="UP000189857"/>
    </source>
</evidence>
<feature type="domain" description="DUF6564" evidence="1">
    <location>
        <begin position="23"/>
        <end position="252"/>
    </location>
</feature>
<dbReference type="SUPFAM" id="SSF53448">
    <property type="entry name" value="Nucleotide-diphospho-sugar transferases"/>
    <property type="match status" value="1"/>
</dbReference>
<dbReference type="RefSeq" id="WP_078785833.1">
    <property type="nucleotide sequence ID" value="NZ_FMTO01000002.1"/>
</dbReference>
<accession>A0A1T4K4H3</accession>
<dbReference type="OrthoDB" id="9813612at2"/>
<proteinExistence type="predicted"/>
<dbReference type="Proteomes" id="UP000189857">
    <property type="component" value="Unassembled WGS sequence"/>
</dbReference>
<dbReference type="EMBL" id="FUXA01000003">
    <property type="protein sequence ID" value="SJZ37306.1"/>
    <property type="molecule type" value="Genomic_DNA"/>
</dbReference>
<name>A0A1T4K4H3_9FIRM</name>
<sequence>MKAAIITLAGISSRFNEGIPESEKIHKSIYFEGEKKDTILFHLLKKCIFADRIILVGGYKYDDIKDYIDSLPDEYKKKITLTYNEHFEDLASGYSLYVGLNELFKEKENIEEVLFIEGDLDVDKTSFDKIVKADKSVLTYSFEPIYAKKAVVLYKDGEDRFKYAFNSSHGLLKIDDQFSVILNSGQTWKFTDINKLKEANDEFYEKEKDGTNLKIIQNYINRCSSDDFCLVSIDRWTNCNTRDDYKKLLTYWEEDENENIK</sequence>
<keyword evidence="3" id="KW-1185">Reference proteome</keyword>
<dbReference type="Gene3D" id="3.90.550.10">
    <property type="entry name" value="Spore Coat Polysaccharide Biosynthesis Protein SpsA, Chain A"/>
    <property type="match status" value="1"/>
</dbReference>
<organism evidence="2 3">
    <name type="scientific">Eubacterium ruminantium</name>
    <dbReference type="NCBI Taxonomy" id="42322"/>
    <lineage>
        <taxon>Bacteria</taxon>
        <taxon>Bacillati</taxon>
        <taxon>Bacillota</taxon>
        <taxon>Clostridia</taxon>
        <taxon>Eubacteriales</taxon>
        <taxon>Eubacteriaceae</taxon>
        <taxon>Eubacterium</taxon>
    </lineage>
</organism>
<dbReference type="InterPro" id="IPR029044">
    <property type="entry name" value="Nucleotide-diphossugar_trans"/>
</dbReference>
<evidence type="ECO:0000259" key="1">
    <source>
        <dbReference type="Pfam" id="PF20202"/>
    </source>
</evidence>
<dbReference type="InterPro" id="IPR046694">
    <property type="entry name" value="DUF6564"/>
</dbReference>
<protein>
    <recommendedName>
        <fullName evidence="1">DUF6564 domain-containing protein</fullName>
    </recommendedName>
</protein>